<reference evidence="1" key="1">
    <citation type="submission" date="2020-04" db="EMBL/GenBank/DDBJ databases">
        <authorList>
            <person name="Chiriac C."/>
            <person name="Salcher M."/>
            <person name="Ghai R."/>
            <person name="Kavagutti S V."/>
        </authorList>
    </citation>
    <scope>NUCLEOTIDE SEQUENCE</scope>
</reference>
<dbReference type="Pfam" id="PF12322">
    <property type="entry name" value="T4_baseplate"/>
    <property type="match status" value="1"/>
</dbReference>
<accession>A0A6J5M976</accession>
<name>A0A6J5M976_9CAUD</name>
<gene>
    <name evidence="1" type="ORF">UFOVP447_98</name>
</gene>
<dbReference type="InterPro" id="IPR024364">
    <property type="entry name" value="Baseplate_phage_T4-like"/>
</dbReference>
<dbReference type="EMBL" id="LR796423">
    <property type="protein sequence ID" value="CAB4143224.1"/>
    <property type="molecule type" value="Genomic_DNA"/>
</dbReference>
<sequence length="235" mass="27280">MLPKIDKPIFEITVPSLKRPVKFRPFTVKEEKILLVAQQEGVEKSIILAIKQVINNCCQEDKFDVNKLATFDLEYLFLKLRARSINNVIEVSYRDNEDDKVYDFEIDLDEVEMLQNADVSNIIPINDTVGIKMKYPSVSIIDDAPTEGTAAEVVEYLIRKCIDSIYDEESVYPAEEYDEKELLEWIDALDVETFNKIRAFFDNLPQMYYKLEYTNSLGNERTIELTTLSDFFILG</sequence>
<protein>
    <submittedName>
        <fullName evidence="1">Baseplate hub assembly protein, bacteriophage T4-like</fullName>
    </submittedName>
</protein>
<proteinExistence type="predicted"/>
<evidence type="ECO:0000313" key="1">
    <source>
        <dbReference type="EMBL" id="CAB4143224.1"/>
    </source>
</evidence>
<organism evidence="1">
    <name type="scientific">uncultured Caudovirales phage</name>
    <dbReference type="NCBI Taxonomy" id="2100421"/>
    <lineage>
        <taxon>Viruses</taxon>
        <taxon>Duplodnaviria</taxon>
        <taxon>Heunggongvirae</taxon>
        <taxon>Uroviricota</taxon>
        <taxon>Caudoviricetes</taxon>
        <taxon>Peduoviridae</taxon>
        <taxon>Maltschvirus</taxon>
        <taxon>Maltschvirus maltsch</taxon>
    </lineage>
</organism>